<evidence type="ECO:0008006" key="4">
    <source>
        <dbReference type="Google" id="ProtNLM"/>
    </source>
</evidence>
<evidence type="ECO:0000313" key="2">
    <source>
        <dbReference type="EMBL" id="CBH10938.1"/>
    </source>
</evidence>
<dbReference type="AlphaFoldDB" id="C9ZNG0"/>
<feature type="transmembrane region" description="Helical" evidence="1">
    <location>
        <begin position="36"/>
        <end position="56"/>
    </location>
</feature>
<feature type="transmembrane region" description="Helical" evidence="1">
    <location>
        <begin position="68"/>
        <end position="91"/>
    </location>
</feature>
<dbReference type="Proteomes" id="UP000002316">
    <property type="component" value="Chromosome 5"/>
</dbReference>
<protein>
    <recommendedName>
        <fullName evidence="4">T. brucei spp.-specific protein</fullName>
    </recommendedName>
</protein>
<name>C9ZNG0_TRYB9</name>
<proteinExistence type="predicted"/>
<feature type="transmembrane region" description="Helical" evidence="1">
    <location>
        <begin position="111"/>
        <end position="129"/>
    </location>
</feature>
<dbReference type="EMBL" id="FN554968">
    <property type="protein sequence ID" value="CBH10938.1"/>
    <property type="molecule type" value="Genomic_DNA"/>
</dbReference>
<keyword evidence="1" id="KW-0812">Transmembrane</keyword>
<dbReference type="RefSeq" id="XP_011773225.1">
    <property type="nucleotide sequence ID" value="XM_011774923.1"/>
</dbReference>
<evidence type="ECO:0000313" key="3">
    <source>
        <dbReference type="Proteomes" id="UP000002316"/>
    </source>
</evidence>
<dbReference type="KEGG" id="tbg:TbgDal_V760"/>
<dbReference type="GeneID" id="23861701"/>
<keyword evidence="1" id="KW-0472">Membrane</keyword>
<accession>C9ZNG0</accession>
<sequence>MLHACSQIVHYCVFSRQIRIHAYDCAKTVLHNHTHLSLVSICFVFVDCVFFNSYFFSSCTVLFTADKCFFSLFCIFGLFPSADVNIFRALFCLLGMRLLKGEEAMLDVRLADMPTFPLLCLLLSFFCLFSC</sequence>
<evidence type="ECO:0000256" key="1">
    <source>
        <dbReference type="SAM" id="Phobius"/>
    </source>
</evidence>
<gene>
    <name evidence="2" type="ORF">TbgDal_V760</name>
</gene>
<keyword evidence="1" id="KW-1133">Transmembrane helix</keyword>
<reference evidence="3" key="1">
    <citation type="journal article" date="2010" name="PLoS Negl. Trop. Dis.">
        <title>The genome sequence of Trypanosoma brucei gambiense, causative agent of chronic human african trypanosomiasis.</title>
        <authorList>
            <person name="Jackson A.P."/>
            <person name="Sanders M."/>
            <person name="Berry A."/>
            <person name="McQuillan J."/>
            <person name="Aslett M.A."/>
            <person name="Quail M.A."/>
            <person name="Chukualim B."/>
            <person name="Capewell P."/>
            <person name="MacLeod A."/>
            <person name="Melville S.E."/>
            <person name="Gibson W."/>
            <person name="Barry J.D."/>
            <person name="Berriman M."/>
            <person name="Hertz-Fowler C."/>
        </authorList>
    </citation>
    <scope>NUCLEOTIDE SEQUENCE [LARGE SCALE GENOMIC DNA]</scope>
    <source>
        <strain evidence="3">MHOM/CI/86/DAL972</strain>
    </source>
</reference>
<organism evidence="2 3">
    <name type="scientific">Trypanosoma brucei gambiense (strain MHOM/CI/86/DAL972)</name>
    <dbReference type="NCBI Taxonomy" id="679716"/>
    <lineage>
        <taxon>Eukaryota</taxon>
        <taxon>Discoba</taxon>
        <taxon>Euglenozoa</taxon>
        <taxon>Kinetoplastea</taxon>
        <taxon>Metakinetoplastina</taxon>
        <taxon>Trypanosomatida</taxon>
        <taxon>Trypanosomatidae</taxon>
        <taxon>Trypanosoma</taxon>
    </lineage>
</organism>